<protein>
    <recommendedName>
        <fullName evidence="15">Nuclear receptor</fullName>
    </recommendedName>
</protein>
<evidence type="ECO:0000256" key="10">
    <source>
        <dbReference type="RuleBase" id="RU004334"/>
    </source>
</evidence>
<evidence type="ECO:0000256" key="1">
    <source>
        <dbReference type="ARBA" id="ARBA00004123"/>
    </source>
</evidence>
<dbReference type="Proteomes" id="UP000605970">
    <property type="component" value="Unassembled WGS sequence"/>
</dbReference>
<keyword evidence="4 10" id="KW-0862">Zinc</keyword>
<dbReference type="OrthoDB" id="5771769at2759"/>
<dbReference type="SMART" id="SM00430">
    <property type="entry name" value="HOLI"/>
    <property type="match status" value="1"/>
</dbReference>
<dbReference type="CDD" id="cd06968">
    <property type="entry name" value="NR_DBD_ROR"/>
    <property type="match status" value="1"/>
</dbReference>
<dbReference type="GO" id="GO:0005634">
    <property type="term" value="C:nucleus"/>
    <property type="evidence" value="ECO:0007669"/>
    <property type="project" value="UniProtKB-SubCell"/>
</dbReference>
<dbReference type="FunFam" id="3.30.50.10:FF:000003">
    <property type="entry name" value="Nuclear orphan receptor ROR-beta"/>
    <property type="match status" value="1"/>
</dbReference>
<keyword evidence="7 10" id="KW-0804">Transcription</keyword>
<dbReference type="Pfam" id="PF00104">
    <property type="entry name" value="Hormone_recep"/>
    <property type="match status" value="1"/>
</dbReference>
<dbReference type="InterPro" id="IPR044101">
    <property type="entry name" value="NR_DBD_ROR"/>
</dbReference>
<comment type="caution">
    <text evidence="13">The sequence shown here is derived from an EMBL/GenBank/DDBJ whole genome shotgun (WGS) entry which is preliminary data.</text>
</comment>
<dbReference type="GO" id="GO:0000978">
    <property type="term" value="F:RNA polymerase II cis-regulatory region sequence-specific DNA binding"/>
    <property type="evidence" value="ECO:0007669"/>
    <property type="project" value="TreeGrafter"/>
</dbReference>
<dbReference type="InterPro" id="IPR035500">
    <property type="entry name" value="NHR-like_dom_sf"/>
</dbReference>
<dbReference type="SUPFAM" id="SSF57716">
    <property type="entry name" value="Glucocorticoid receptor-like (DNA-binding domain)"/>
    <property type="match status" value="1"/>
</dbReference>
<dbReference type="GO" id="GO:0008270">
    <property type="term" value="F:zinc ion binding"/>
    <property type="evidence" value="ECO:0007669"/>
    <property type="project" value="UniProtKB-KW"/>
</dbReference>
<evidence type="ECO:0000256" key="4">
    <source>
        <dbReference type="ARBA" id="ARBA00022833"/>
    </source>
</evidence>
<proteinExistence type="inferred from homology"/>
<evidence type="ECO:0008006" key="15">
    <source>
        <dbReference type="Google" id="ProtNLM"/>
    </source>
</evidence>
<dbReference type="InterPro" id="IPR001723">
    <property type="entry name" value="Nuclear_hrmn_rcpt"/>
</dbReference>
<evidence type="ECO:0000256" key="7">
    <source>
        <dbReference type="ARBA" id="ARBA00023163"/>
    </source>
</evidence>
<dbReference type="InterPro" id="IPR013088">
    <property type="entry name" value="Znf_NHR/GATA"/>
</dbReference>
<keyword evidence="6 10" id="KW-0238">DNA-binding</keyword>
<dbReference type="SMART" id="SM00399">
    <property type="entry name" value="ZnF_C4"/>
    <property type="match status" value="1"/>
</dbReference>
<organism evidence="13 14">
    <name type="scientific">Meloidogyne graminicola</name>
    <dbReference type="NCBI Taxonomy" id="189291"/>
    <lineage>
        <taxon>Eukaryota</taxon>
        <taxon>Metazoa</taxon>
        <taxon>Ecdysozoa</taxon>
        <taxon>Nematoda</taxon>
        <taxon>Chromadorea</taxon>
        <taxon>Rhabditida</taxon>
        <taxon>Tylenchina</taxon>
        <taxon>Tylenchomorpha</taxon>
        <taxon>Tylenchoidea</taxon>
        <taxon>Meloidogynidae</taxon>
        <taxon>Meloidogyninae</taxon>
        <taxon>Meloidogyne</taxon>
    </lineage>
</organism>
<dbReference type="PROSITE" id="PS51843">
    <property type="entry name" value="NR_LBD"/>
    <property type="match status" value="1"/>
</dbReference>
<evidence type="ECO:0000313" key="14">
    <source>
        <dbReference type="Proteomes" id="UP000605970"/>
    </source>
</evidence>
<evidence type="ECO:0000256" key="5">
    <source>
        <dbReference type="ARBA" id="ARBA00023015"/>
    </source>
</evidence>
<dbReference type="Pfam" id="PF00105">
    <property type="entry name" value="zf-C4"/>
    <property type="match status" value="1"/>
</dbReference>
<comment type="similarity">
    <text evidence="10">Belongs to the nuclear hormone receptor family.</text>
</comment>
<keyword evidence="5 10" id="KW-0805">Transcription regulation</keyword>
<dbReference type="EMBL" id="JABEBT010000069">
    <property type="protein sequence ID" value="KAF7633794.1"/>
    <property type="molecule type" value="Genomic_DNA"/>
</dbReference>
<dbReference type="PRINTS" id="PR00047">
    <property type="entry name" value="STROIDFINGER"/>
</dbReference>
<dbReference type="PANTHER" id="PTHR45805">
    <property type="entry name" value="NUCLEAR HORMONE RECEPTOR HR3-RELATED"/>
    <property type="match status" value="1"/>
</dbReference>
<evidence type="ECO:0000256" key="3">
    <source>
        <dbReference type="ARBA" id="ARBA00022771"/>
    </source>
</evidence>
<keyword evidence="9 10" id="KW-0539">Nucleus</keyword>
<evidence type="ECO:0000256" key="2">
    <source>
        <dbReference type="ARBA" id="ARBA00022723"/>
    </source>
</evidence>
<dbReference type="InterPro" id="IPR001628">
    <property type="entry name" value="Znf_hrmn_rcpt"/>
</dbReference>
<dbReference type="PROSITE" id="PS00031">
    <property type="entry name" value="NUCLEAR_REC_DBD_1"/>
    <property type="match status" value="1"/>
</dbReference>
<dbReference type="GO" id="GO:0004879">
    <property type="term" value="F:nuclear receptor activity"/>
    <property type="evidence" value="ECO:0007669"/>
    <property type="project" value="TreeGrafter"/>
</dbReference>
<name>A0A8S9ZKY3_9BILA</name>
<feature type="domain" description="NR LBD" evidence="12">
    <location>
        <begin position="337"/>
        <end position="571"/>
    </location>
</feature>
<dbReference type="InterPro" id="IPR000536">
    <property type="entry name" value="Nucl_hrmn_rcpt_lig-bd"/>
</dbReference>
<reference evidence="13" key="1">
    <citation type="journal article" date="2020" name="Ecol. Evol.">
        <title>Genome structure and content of the rice root-knot nematode (Meloidogyne graminicola).</title>
        <authorList>
            <person name="Phan N.T."/>
            <person name="Danchin E.G.J."/>
            <person name="Klopp C."/>
            <person name="Perfus-Barbeoch L."/>
            <person name="Kozlowski D.K."/>
            <person name="Koutsovoulos G.D."/>
            <person name="Lopez-Roques C."/>
            <person name="Bouchez O."/>
            <person name="Zahm M."/>
            <person name="Besnard G."/>
            <person name="Bellafiore S."/>
        </authorList>
    </citation>
    <scope>NUCLEOTIDE SEQUENCE</scope>
    <source>
        <strain evidence="13">VN-18</strain>
    </source>
</reference>
<keyword evidence="14" id="KW-1185">Reference proteome</keyword>
<dbReference type="Gene3D" id="1.10.565.10">
    <property type="entry name" value="Retinoid X Receptor"/>
    <property type="match status" value="1"/>
</dbReference>
<keyword evidence="8 10" id="KW-0675">Receptor</keyword>
<dbReference type="PROSITE" id="PS51030">
    <property type="entry name" value="NUCLEAR_REC_DBD_2"/>
    <property type="match status" value="1"/>
</dbReference>
<evidence type="ECO:0000259" key="11">
    <source>
        <dbReference type="PROSITE" id="PS51030"/>
    </source>
</evidence>
<keyword evidence="2 10" id="KW-0479">Metal-binding</keyword>
<dbReference type="SUPFAM" id="SSF48508">
    <property type="entry name" value="Nuclear receptor ligand-binding domain"/>
    <property type="match status" value="1"/>
</dbReference>
<feature type="domain" description="Nuclear receptor" evidence="11">
    <location>
        <begin position="24"/>
        <end position="99"/>
    </location>
</feature>
<keyword evidence="3 10" id="KW-0863">Zinc-finger</keyword>
<dbReference type="PANTHER" id="PTHR45805:SF2">
    <property type="entry name" value="NUCLEAR HORMONE RECEPTOR HR3-RELATED"/>
    <property type="match status" value="1"/>
</dbReference>
<dbReference type="AlphaFoldDB" id="A0A8S9ZKY3"/>
<dbReference type="Gene3D" id="3.30.50.10">
    <property type="entry name" value="Erythroid Transcription Factor GATA-1, subunit A"/>
    <property type="match status" value="1"/>
</dbReference>
<evidence type="ECO:0000256" key="9">
    <source>
        <dbReference type="ARBA" id="ARBA00023242"/>
    </source>
</evidence>
<sequence length="601" mass="67110">METPHKGRIKGTRISHKIVITEGVIPCKVCGDKSSGVHYGVITCEGCKGFFRRSQNQPTNYQCARQRNCIVDRVSRNRCQYCRLKKCVELGMSREAVKFGRMSKKQRERVEDEVRMCKQRSGDFSPCSSAPNSISSSPVIPQAASAPPYASQQQQQHQHFISSVPTTGEFKVSFLLDSNGNGHLSKYWQNYHYHINDHFVQLSILTKNCISQFQALSLNGAPISSSTSSSAAYFSSSAGIYGESLNPFISSEMPPPHHFLSHNQNNLINQPTCSSTYQQPPHGLAPISPSSWAPQPFGQHHHLIAHPGAVPSSSGGYPSMAELSIVQHGHGTVSSTVDDDLIKNVSRAYETAHSQSFNHLDPFDTLIDTQQIQRLKNMNRTEGWLKFANELSSLIKCIIEFAKAVKGFHNLKQDDQIMALKQTTFDLSLIAMAQHYRIGTETLHIDNLVLPVNEFKCSDPTDESFGREIIKALEHLGQFKLTTTETALLSAYVLLENSIGTEDFVAQIKNCLSAQLHQRLSSDVDTCLNNLLEFLPKIRCLSVKHIQCFARFRRQIQLTGIKMEIDDEINNGQQRSHTTTDILASFPPLYIELFAPAQGTE</sequence>
<evidence type="ECO:0000313" key="13">
    <source>
        <dbReference type="EMBL" id="KAF7633794.1"/>
    </source>
</evidence>
<evidence type="ECO:0000256" key="8">
    <source>
        <dbReference type="ARBA" id="ARBA00023170"/>
    </source>
</evidence>
<evidence type="ECO:0000259" key="12">
    <source>
        <dbReference type="PROSITE" id="PS51843"/>
    </source>
</evidence>
<comment type="subcellular location">
    <subcellularLocation>
        <location evidence="1 10">Nucleus</location>
    </subcellularLocation>
</comment>
<gene>
    <name evidence="13" type="ORF">Mgra_00006764</name>
</gene>
<dbReference type="PRINTS" id="PR00398">
    <property type="entry name" value="STRDHORMONER"/>
</dbReference>
<accession>A0A8S9ZKY3</accession>
<evidence type="ECO:0000256" key="6">
    <source>
        <dbReference type="ARBA" id="ARBA00023125"/>
    </source>
</evidence>